<evidence type="ECO:0000313" key="1">
    <source>
        <dbReference type="EMBL" id="QNM00569.1"/>
    </source>
</evidence>
<proteinExistence type="predicted"/>
<sequence>MISEDKETKICKKCGRLLPLERYGINHNYTRNICKECFNEGMREKRYQQRLSDGLEIYHKDKSMKMQRKYKKPYHFQILYRSESGIDTIAKDEVFVRLFDYKSVWTSNYGRIIQKLDDGTYQLVKGVYSRITKELTYTLDKNVYFKSKNRWGYRKQKVTASDLVIKMFVVNYDMKNNTMVWHKNNDTKDNYYKHLFPVTDKQYNEILRVHEQDGAIADKQIMEIVNAVEFKPDDWKPWYNKRTYEGVGYVGGEYSDIDSESNSFIKWKNMIQRCYNKKIHKLKPYYIDKNVCEEWQNYQNFKIWFDAHYILGTKVDLDKDLLCKESNMYSPETCVFMTHFLNTVFEDRGIKSNIQQNDNGTYSVSMNVLNKKMDIGVFDSEEEAHTGFIDGKIDYICDLAEKCKGKVPDYVYEGMLNYKIEID</sequence>
<evidence type="ECO:0000313" key="2">
    <source>
        <dbReference type="Proteomes" id="UP000515819"/>
    </source>
</evidence>
<dbReference type="RefSeq" id="WP_249321726.1">
    <property type="nucleotide sequence ID" value="NZ_CP060632.1"/>
</dbReference>
<name>A0A7G9FPT7_9FIRM</name>
<gene>
    <name evidence="1" type="ORF">H9Q76_04605</name>
</gene>
<organism evidence="1 2">
    <name type="scientific">Wujia chipingensis</name>
    <dbReference type="NCBI Taxonomy" id="2763670"/>
    <lineage>
        <taxon>Bacteria</taxon>
        <taxon>Bacillati</taxon>
        <taxon>Bacillota</taxon>
        <taxon>Clostridia</taxon>
        <taxon>Lachnospirales</taxon>
        <taxon>Lachnospiraceae</taxon>
        <taxon>Wujia</taxon>
    </lineage>
</organism>
<keyword evidence="2" id="KW-1185">Reference proteome</keyword>
<dbReference type="Gene3D" id="3.90.75.20">
    <property type="match status" value="1"/>
</dbReference>
<reference evidence="1 2" key="1">
    <citation type="submission" date="2020-08" db="EMBL/GenBank/DDBJ databases">
        <authorList>
            <person name="Liu C."/>
            <person name="Sun Q."/>
        </authorList>
    </citation>
    <scope>NUCLEOTIDE SEQUENCE [LARGE SCALE GENOMIC DNA]</scope>
    <source>
        <strain evidence="1 2">NSJ-4</strain>
    </source>
</reference>
<dbReference type="SUPFAM" id="SSF54060">
    <property type="entry name" value="His-Me finger endonucleases"/>
    <property type="match status" value="1"/>
</dbReference>
<protein>
    <submittedName>
        <fullName evidence="1">Uncharacterized protein</fullName>
    </submittedName>
</protein>
<dbReference type="KEGG" id="wcp:H9Q76_04605"/>
<dbReference type="AlphaFoldDB" id="A0A7G9FPT7"/>
<dbReference type="InterPro" id="IPR044925">
    <property type="entry name" value="His-Me_finger_sf"/>
</dbReference>
<accession>A0A7G9FPT7</accession>
<dbReference type="Proteomes" id="UP000515819">
    <property type="component" value="Chromosome"/>
</dbReference>
<dbReference type="EMBL" id="CP060632">
    <property type="protein sequence ID" value="QNM00569.1"/>
    <property type="molecule type" value="Genomic_DNA"/>
</dbReference>